<dbReference type="InterPro" id="IPR000253">
    <property type="entry name" value="FHA_dom"/>
</dbReference>
<proteinExistence type="predicted"/>
<gene>
    <name evidence="3" type="ORF">R1sor_024387</name>
</gene>
<organism evidence="3 4">
    <name type="scientific">Riccia sorocarpa</name>
    <dbReference type="NCBI Taxonomy" id="122646"/>
    <lineage>
        <taxon>Eukaryota</taxon>
        <taxon>Viridiplantae</taxon>
        <taxon>Streptophyta</taxon>
        <taxon>Embryophyta</taxon>
        <taxon>Marchantiophyta</taxon>
        <taxon>Marchantiopsida</taxon>
        <taxon>Marchantiidae</taxon>
        <taxon>Marchantiales</taxon>
        <taxon>Ricciaceae</taxon>
        <taxon>Riccia</taxon>
    </lineage>
</organism>
<dbReference type="SUPFAM" id="SSF49879">
    <property type="entry name" value="SMAD/FHA domain"/>
    <property type="match status" value="1"/>
</dbReference>
<feature type="region of interest" description="Disordered" evidence="1">
    <location>
        <begin position="238"/>
        <end position="259"/>
    </location>
</feature>
<dbReference type="PROSITE" id="PS50006">
    <property type="entry name" value="FHA_DOMAIN"/>
    <property type="match status" value="1"/>
</dbReference>
<evidence type="ECO:0000259" key="2">
    <source>
        <dbReference type="PROSITE" id="PS50006"/>
    </source>
</evidence>
<accession>A0ABD3GUG7</accession>
<dbReference type="Gene3D" id="2.60.200.20">
    <property type="match status" value="1"/>
</dbReference>
<feature type="domain" description="FHA" evidence="2">
    <location>
        <begin position="105"/>
        <end position="156"/>
    </location>
</feature>
<comment type="caution">
    <text evidence="3">The sequence shown here is derived from an EMBL/GenBank/DDBJ whole genome shotgun (WGS) entry which is preliminary data.</text>
</comment>
<dbReference type="AlphaFoldDB" id="A0ABD3GUG7"/>
<dbReference type="CDD" id="cd22674">
    <property type="entry name" value="FHA_PPP1R8"/>
    <property type="match status" value="1"/>
</dbReference>
<dbReference type="InterPro" id="IPR050923">
    <property type="entry name" value="Cell_Proc_Reg/RNA_Proc"/>
</dbReference>
<dbReference type="SMART" id="SM00240">
    <property type="entry name" value="FHA"/>
    <property type="match status" value="1"/>
</dbReference>
<sequence>MMNRFALDRFRKAQSAEPFSVKASTTILPPQRQVDAPAQPQLSVPKIPNATAPAVPSVATTSLGAGGSNWQPPDWAVDPKPGVFWLDVVKDGEVVDKIPLDRRRCIFGRQNVMCDLVLDHPSVSRQHAAVVQHKNGSVYVMDLGSVHGTFVANERLTKDNPVELEVGQSLRFAASTRLYILRKSVPTPVVPVPPPTNVVIPPPPDSSDEEAVLAHNTLLNRLGVPSASTPMLKTYSKSVTEAGKDDDDDGADRPNKKVRKNRVSFRDEFGGILVEVVGISDGADVSTEPGPIGVREGSLVGRYESLVQVTVIPKGQEDGKLKAEAGTSQGVTERLKQYLDKVKSPAKGGLYGDIYGESLAGIVGGSWASAHNISESRKSDGQSASPGTDAPRSEKTLSDRNNSKETESLPKDTHVKSKADIDEDLFGDEDEMMDAVVHVTELSR</sequence>
<evidence type="ECO:0000256" key="1">
    <source>
        <dbReference type="SAM" id="MobiDB-lite"/>
    </source>
</evidence>
<dbReference type="FunFam" id="2.60.200.20:FF:000019">
    <property type="entry name" value="Nuclear inhibitor of protein phosphatase"/>
    <property type="match status" value="1"/>
</dbReference>
<reference evidence="3 4" key="1">
    <citation type="submission" date="2024-09" db="EMBL/GenBank/DDBJ databases">
        <title>Chromosome-scale assembly of Riccia sorocarpa.</title>
        <authorList>
            <person name="Paukszto L."/>
        </authorList>
    </citation>
    <scope>NUCLEOTIDE SEQUENCE [LARGE SCALE GENOMIC DNA]</scope>
    <source>
        <strain evidence="3">LP-2024</strain>
        <tissue evidence="3">Aerial parts of the thallus</tissue>
    </source>
</reference>
<dbReference type="EMBL" id="JBJQOH010000007">
    <property type="protein sequence ID" value="KAL3681431.1"/>
    <property type="molecule type" value="Genomic_DNA"/>
</dbReference>
<keyword evidence="4" id="KW-1185">Reference proteome</keyword>
<name>A0ABD3GUG7_9MARC</name>
<protein>
    <recommendedName>
        <fullName evidence="2">FHA domain-containing protein</fullName>
    </recommendedName>
</protein>
<dbReference type="InterPro" id="IPR008984">
    <property type="entry name" value="SMAD_FHA_dom_sf"/>
</dbReference>
<evidence type="ECO:0000313" key="3">
    <source>
        <dbReference type="EMBL" id="KAL3681431.1"/>
    </source>
</evidence>
<feature type="compositionally biased region" description="Basic and acidic residues" evidence="1">
    <location>
        <begin position="391"/>
        <end position="420"/>
    </location>
</feature>
<feature type="region of interest" description="Disordered" evidence="1">
    <location>
        <begin position="374"/>
        <end position="428"/>
    </location>
</feature>
<dbReference type="Proteomes" id="UP001633002">
    <property type="component" value="Unassembled WGS sequence"/>
</dbReference>
<dbReference type="PANTHER" id="PTHR23308">
    <property type="entry name" value="NUCLEAR INHIBITOR OF PROTEIN PHOSPHATASE-1"/>
    <property type="match status" value="1"/>
</dbReference>
<evidence type="ECO:0000313" key="4">
    <source>
        <dbReference type="Proteomes" id="UP001633002"/>
    </source>
</evidence>
<dbReference type="Pfam" id="PF00498">
    <property type="entry name" value="FHA"/>
    <property type="match status" value="1"/>
</dbReference>